<evidence type="ECO:0000256" key="3">
    <source>
        <dbReference type="ARBA" id="ARBA00022450"/>
    </source>
</evidence>
<accession>A0A8T0A246</accession>
<evidence type="ECO:0000256" key="5">
    <source>
        <dbReference type="ARBA" id="ARBA00044883"/>
    </source>
</evidence>
<evidence type="ECO:0000259" key="6">
    <source>
        <dbReference type="PROSITE" id="PS50075"/>
    </source>
</evidence>
<evidence type="ECO:0000256" key="1">
    <source>
        <dbReference type="ARBA" id="ARBA00012873"/>
    </source>
</evidence>
<keyword evidence="4" id="KW-0597">Phosphoprotein</keyword>
<dbReference type="InterPro" id="IPR013120">
    <property type="entry name" value="FAR_NAD-bd"/>
</dbReference>
<dbReference type="InterPro" id="IPR036291">
    <property type="entry name" value="NAD(P)-bd_dom_sf"/>
</dbReference>
<dbReference type="InterPro" id="IPR025110">
    <property type="entry name" value="AMP-bd_C"/>
</dbReference>
<dbReference type="InterPro" id="IPR006162">
    <property type="entry name" value="Ppantetheine_attach_site"/>
</dbReference>
<proteinExistence type="predicted"/>
<comment type="catalytic activity">
    <reaction evidence="5">
        <text>acetyl-CoA + n malonyl-CoA + 2n NADPH + 2n H(+) = a long-chain fatty acid + (n+1) CoA + n CO2 + 2n NADP(+).</text>
        <dbReference type="EC" id="2.3.1.85"/>
    </reaction>
</comment>
<dbReference type="InterPro" id="IPR010080">
    <property type="entry name" value="Thioester_reductase-like_dom"/>
</dbReference>
<dbReference type="EC" id="2.3.1.85" evidence="1"/>
<dbReference type="Gene3D" id="3.40.50.12780">
    <property type="entry name" value="N-terminal domain of ligase-like"/>
    <property type="match status" value="1"/>
</dbReference>
<dbReference type="EMBL" id="JABEBT010000007">
    <property type="protein sequence ID" value="KAF7639153.1"/>
    <property type="molecule type" value="Genomic_DNA"/>
</dbReference>
<protein>
    <recommendedName>
        <fullName evidence="2">Fatty acid synthase</fullName>
        <ecNumber evidence="1">2.3.1.85</ecNumber>
    </recommendedName>
</protein>
<sequence>MFRPILQAIPLVIIPDCVIYDPHELCNFLTKNKITRMLFTPSLLEMLLDTQDEETLSRAFQCMRLVHLCGEVVTCALLERFIRHFPNVRCINLYSISECHDVAVADLNEFYSKRNEKRQFAPVGKVLDGVKILILDEKTMKRAPIGVPGEIYVAGPTLAIGYINRPELNSQRFVPLPTEYQKELGAQIMYRTGDWGYLLPNLVLEICGRCDTTVRIRGYSVELQAIEAALLNLNHVRSCTVISIGEEGEDKQLVAYIVLRDKQITRKQLRAQLKRVLPFYMMPQFFIFMEKLPLLAASSKIDKKALPPVDFSRDVVELEALPQTENEKELAKIWTEILHLGSGHLDIQESFFDMGGHSLLAARLLNAINSKFGSKLGIRELFTAPTVYAMAKLLDGNQTLERASPEQNIDLEQQIEAHDLKGGIMDLHLRAFWRATTEWKKRFNGANVFLTGVTGFLGSHLLAELLSSSKSKIICLVRESSNNDESVEQRLLKTMRKNGLFNEKIDEEQFREQVRVVSGDIALVQFGLSDEDYHFLSYDIDVVLHAALHGCNVIGTRNIIEFCFKNKIKPLHYISTDAVFPSGLVNVDEDTSPSDTYERLIDGYGQTKYVAEQLVLRAHYRGLPTIIYRLGNQAAARNGVNWNPQDFTYLMLLTTLKLKIAPNLGDWDVELTPVNFSAQFIVRILSEMFCENTGRIFHLINSGRGVVKWTKVIEWLKNMGYENIQMIPISDWVKMIEKSSSDELCIQQLQKLVQGGLFNDDSNVINFTQSSFLRTKTDKLISDFGWTYPKLDETTLHEWIEKLIKSNIIKQPTTKTICMGISKFFSKKIIAFFIFGEV</sequence>
<dbReference type="Pfam" id="PF13193">
    <property type="entry name" value="AMP-binding_C"/>
    <property type="match status" value="1"/>
</dbReference>
<evidence type="ECO:0000256" key="2">
    <source>
        <dbReference type="ARBA" id="ARBA00018769"/>
    </source>
</evidence>
<dbReference type="InterPro" id="IPR045851">
    <property type="entry name" value="AMP-bd_C_sf"/>
</dbReference>
<comment type="caution">
    <text evidence="7">The sequence shown here is derived from an EMBL/GenBank/DDBJ whole genome shotgun (WGS) entry which is preliminary data.</text>
</comment>
<name>A0A8T0A246_9BILA</name>
<organism evidence="7 8">
    <name type="scientific">Meloidogyne graminicola</name>
    <dbReference type="NCBI Taxonomy" id="189291"/>
    <lineage>
        <taxon>Eukaryota</taxon>
        <taxon>Metazoa</taxon>
        <taxon>Ecdysozoa</taxon>
        <taxon>Nematoda</taxon>
        <taxon>Chromadorea</taxon>
        <taxon>Rhabditida</taxon>
        <taxon>Tylenchina</taxon>
        <taxon>Tylenchomorpha</taxon>
        <taxon>Tylenchoidea</taxon>
        <taxon>Meloidogynidae</taxon>
        <taxon>Meloidogyninae</taxon>
        <taxon>Meloidogyne</taxon>
    </lineage>
</organism>
<dbReference type="PANTHER" id="PTHR44845:SF6">
    <property type="entry name" value="BETA-ALANINE-ACTIVATING ENZYME"/>
    <property type="match status" value="1"/>
</dbReference>
<dbReference type="Pfam" id="PF07993">
    <property type="entry name" value="NAD_binding_4"/>
    <property type="match status" value="1"/>
</dbReference>
<reference evidence="7" key="1">
    <citation type="journal article" date="2020" name="Ecol. Evol.">
        <title>Genome structure and content of the rice root-knot nematode (Meloidogyne graminicola).</title>
        <authorList>
            <person name="Phan N.T."/>
            <person name="Danchin E.G.J."/>
            <person name="Klopp C."/>
            <person name="Perfus-Barbeoch L."/>
            <person name="Kozlowski D.K."/>
            <person name="Koutsovoulos G.D."/>
            <person name="Lopez-Roques C."/>
            <person name="Bouchez O."/>
            <person name="Zahm M."/>
            <person name="Besnard G."/>
            <person name="Bellafiore S."/>
        </authorList>
    </citation>
    <scope>NUCLEOTIDE SEQUENCE</scope>
    <source>
        <strain evidence="7">VN-18</strain>
    </source>
</reference>
<evidence type="ECO:0000313" key="7">
    <source>
        <dbReference type="EMBL" id="KAF7639153.1"/>
    </source>
</evidence>
<dbReference type="Pfam" id="PF00550">
    <property type="entry name" value="PP-binding"/>
    <property type="match status" value="1"/>
</dbReference>
<dbReference type="PROSITE" id="PS50075">
    <property type="entry name" value="CARRIER"/>
    <property type="match status" value="1"/>
</dbReference>
<evidence type="ECO:0000256" key="4">
    <source>
        <dbReference type="ARBA" id="ARBA00022553"/>
    </source>
</evidence>
<dbReference type="InterPro" id="IPR000873">
    <property type="entry name" value="AMP-dep_synth/lig_dom"/>
</dbReference>
<feature type="domain" description="Carrier" evidence="6">
    <location>
        <begin position="321"/>
        <end position="398"/>
    </location>
</feature>
<dbReference type="SMART" id="SM00823">
    <property type="entry name" value="PKS_PP"/>
    <property type="match status" value="1"/>
</dbReference>
<gene>
    <name evidence="7" type="ORF">Mgra_00001386</name>
</gene>
<dbReference type="GO" id="GO:0031177">
    <property type="term" value="F:phosphopantetheine binding"/>
    <property type="evidence" value="ECO:0007669"/>
    <property type="project" value="InterPro"/>
</dbReference>
<dbReference type="Gene3D" id="3.30.300.30">
    <property type="match status" value="1"/>
</dbReference>
<dbReference type="InterPro" id="IPR009081">
    <property type="entry name" value="PP-bd_ACP"/>
</dbReference>
<dbReference type="OrthoDB" id="5840142at2759"/>
<dbReference type="Proteomes" id="UP000605970">
    <property type="component" value="Unassembled WGS sequence"/>
</dbReference>
<dbReference type="NCBIfam" id="TIGR01746">
    <property type="entry name" value="Thioester-redct"/>
    <property type="match status" value="1"/>
</dbReference>
<dbReference type="Pfam" id="PF00501">
    <property type="entry name" value="AMP-binding"/>
    <property type="match status" value="1"/>
</dbReference>
<keyword evidence="3" id="KW-0596">Phosphopantetheine</keyword>
<keyword evidence="8" id="KW-1185">Reference proteome</keyword>
<dbReference type="Gene3D" id="3.40.50.720">
    <property type="entry name" value="NAD(P)-binding Rossmann-like Domain"/>
    <property type="match status" value="1"/>
</dbReference>
<dbReference type="PROSITE" id="PS00012">
    <property type="entry name" value="PHOSPHOPANTETHEINE"/>
    <property type="match status" value="1"/>
</dbReference>
<dbReference type="PANTHER" id="PTHR44845">
    <property type="entry name" value="CARRIER DOMAIN-CONTAINING PROTEIN"/>
    <property type="match status" value="1"/>
</dbReference>
<dbReference type="InterPro" id="IPR042099">
    <property type="entry name" value="ANL_N_sf"/>
</dbReference>
<evidence type="ECO:0000313" key="8">
    <source>
        <dbReference type="Proteomes" id="UP000605970"/>
    </source>
</evidence>
<dbReference type="Gene3D" id="3.40.50.1820">
    <property type="entry name" value="alpha/beta hydrolase"/>
    <property type="match status" value="1"/>
</dbReference>
<dbReference type="InterPro" id="IPR020806">
    <property type="entry name" value="PKS_PP-bd"/>
</dbReference>
<dbReference type="SUPFAM" id="SSF51735">
    <property type="entry name" value="NAD(P)-binding Rossmann-fold domains"/>
    <property type="match status" value="1"/>
</dbReference>
<dbReference type="InterPro" id="IPR036736">
    <property type="entry name" value="ACP-like_sf"/>
</dbReference>
<dbReference type="SUPFAM" id="SSF47336">
    <property type="entry name" value="ACP-like"/>
    <property type="match status" value="1"/>
</dbReference>
<dbReference type="InterPro" id="IPR029058">
    <property type="entry name" value="AB_hydrolase_fold"/>
</dbReference>
<dbReference type="AlphaFoldDB" id="A0A8T0A246"/>
<dbReference type="SUPFAM" id="SSF56801">
    <property type="entry name" value="Acetyl-CoA synthetase-like"/>
    <property type="match status" value="1"/>
</dbReference>
<dbReference type="GO" id="GO:0004312">
    <property type="term" value="F:fatty acid synthase activity"/>
    <property type="evidence" value="ECO:0007669"/>
    <property type="project" value="UniProtKB-EC"/>
</dbReference>